<accession>A0AAJ6JWY5</accession>
<proteinExistence type="predicted"/>
<name>A0AAJ6JWY5_9LACO</name>
<reference evidence="1" key="1">
    <citation type="submission" date="2023-04" db="EMBL/GenBank/DDBJ databases">
        <title>Four porcine-derived lactic acid bacteria strains analyses and their evaluation as potential probiotics based on genomics.</title>
        <authorList>
            <person name="Niu D."/>
        </authorList>
    </citation>
    <scope>NUCLEOTIDE SEQUENCE</scope>
    <source>
        <strain evidence="1">ZSB1</strain>
    </source>
</reference>
<dbReference type="Proteomes" id="UP001238155">
    <property type="component" value="Chromosome"/>
</dbReference>
<protein>
    <submittedName>
        <fullName evidence="1">Uncharacterized protein</fullName>
    </submittedName>
</protein>
<dbReference type="EMBL" id="CP123751">
    <property type="protein sequence ID" value="WHQ80871.1"/>
    <property type="molecule type" value="Genomic_DNA"/>
</dbReference>
<organism evidence="1 2">
    <name type="scientific">Ligilactobacillus animalis</name>
    <dbReference type="NCBI Taxonomy" id="1605"/>
    <lineage>
        <taxon>Bacteria</taxon>
        <taxon>Bacillati</taxon>
        <taxon>Bacillota</taxon>
        <taxon>Bacilli</taxon>
        <taxon>Lactobacillales</taxon>
        <taxon>Lactobacillaceae</taxon>
        <taxon>Ligilactobacillus</taxon>
    </lineage>
</organism>
<evidence type="ECO:0000313" key="2">
    <source>
        <dbReference type="Proteomes" id="UP001238155"/>
    </source>
</evidence>
<sequence length="111" mass="13531">MDPIKLKYIEYKYKINPRTYKWLLNDVSITHMNSDDRYEFMKFDSKIEQTHTLRRDKDGRVDMEGSVYFNDIEELVFDKATEEDKEHLRKRIKEEMVVCDPPVTGWWGVYE</sequence>
<dbReference type="RefSeq" id="WP_136363750.1">
    <property type="nucleotide sequence ID" value="NZ_CABIZJ010000008.1"/>
</dbReference>
<evidence type="ECO:0000313" key="1">
    <source>
        <dbReference type="EMBL" id="WHQ80871.1"/>
    </source>
</evidence>
<dbReference type="AlphaFoldDB" id="A0AAJ6JWY5"/>
<gene>
    <name evidence="1" type="ORF">QFF56_04055</name>
</gene>